<dbReference type="GO" id="GO:0030089">
    <property type="term" value="C:phycobilisome"/>
    <property type="evidence" value="ECO:0007669"/>
    <property type="project" value="InterPro"/>
</dbReference>
<accession>A0A7C3ZNE9</accession>
<dbReference type="InterPro" id="IPR038719">
    <property type="entry name" value="Phycobilisome_asu/bsu_sf"/>
</dbReference>
<keyword evidence="3" id="KW-0089">Bile pigment</keyword>
<protein>
    <submittedName>
        <fullName evidence="4">Uncharacterized protein</fullName>
    </submittedName>
</protein>
<dbReference type="AlphaFoldDB" id="A0A7C3ZNE9"/>
<organism evidence="4">
    <name type="scientific">Planktothricoides sp. SpSt-374</name>
    <dbReference type="NCBI Taxonomy" id="2282167"/>
    <lineage>
        <taxon>Bacteria</taxon>
        <taxon>Bacillati</taxon>
        <taxon>Cyanobacteriota</taxon>
        <taxon>Cyanophyceae</taxon>
        <taxon>Oscillatoriophycideae</taxon>
        <taxon>Oscillatoriales</taxon>
        <taxon>Oscillatoriaceae</taxon>
        <taxon>Planktothricoides</taxon>
    </lineage>
</organism>
<gene>
    <name evidence="4" type="ORF">ENR15_15710</name>
</gene>
<proteinExistence type="inferred from homology"/>
<keyword evidence="2" id="KW-0157">Chromophore</keyword>
<comment type="similarity">
    <text evidence="1">Belongs to the phycobiliprotein family.</text>
</comment>
<comment type="caution">
    <text evidence="4">The sequence shown here is derived from an EMBL/GenBank/DDBJ whole genome shotgun (WGS) entry which is preliminary data.</text>
</comment>
<name>A0A7C3ZNE9_9CYAN</name>
<dbReference type="SUPFAM" id="SSF46458">
    <property type="entry name" value="Globin-like"/>
    <property type="match status" value="1"/>
</dbReference>
<dbReference type="EMBL" id="DSPX01000160">
    <property type="protein sequence ID" value="HGG02041.1"/>
    <property type="molecule type" value="Genomic_DNA"/>
</dbReference>
<dbReference type="Gene3D" id="1.10.490.20">
    <property type="entry name" value="Phycocyanins"/>
    <property type="match status" value="1"/>
</dbReference>
<sequence>METEIKEIIAAATTQERFLKRTELRWIRDILELLWLLNDNPEFFHNSEGKRLQDILEPLWRCNTTPEFFSRTEQKRLRDILELIWRFYAAPESLSRAEQKRICDILELLWRRNGNPEFLLSSDLLSQRIARLEAAQSFGKNAPVLISGARQIVYVKFPDLNYIPAFPSKAARDIEYCLRLIQYCLVAGDASPIEDSELANAEGMASGFTLTASAAIAALNYIKANHGLREMVAHEADTSIDGVIAAIAKLAPPEDNTGKTSNVLDSEMGEILTLAEIYQQYPDQWVLIVEPDLDENLNVIRGHVLAHSPDQDGIYSQLSSTKNIRAAIEYTGQVPENIAFIL</sequence>
<dbReference type="InterPro" id="IPR012128">
    <property type="entry name" value="Phycobilisome_asu/bsu"/>
</dbReference>
<dbReference type="GO" id="GO:0015979">
    <property type="term" value="P:photosynthesis"/>
    <property type="evidence" value="ECO:0007669"/>
    <property type="project" value="InterPro"/>
</dbReference>
<reference evidence="4" key="1">
    <citation type="journal article" date="2020" name="mSystems">
        <title>Genome- and Community-Level Interaction Insights into Carbon Utilization and Element Cycling Functions of Hydrothermarchaeota in Hydrothermal Sediment.</title>
        <authorList>
            <person name="Zhou Z."/>
            <person name="Liu Y."/>
            <person name="Xu W."/>
            <person name="Pan J."/>
            <person name="Luo Z.H."/>
            <person name="Li M."/>
        </authorList>
    </citation>
    <scope>NUCLEOTIDE SEQUENCE [LARGE SCALE GENOMIC DNA]</scope>
    <source>
        <strain evidence="4">SpSt-374</strain>
    </source>
</reference>
<dbReference type="Pfam" id="PF00502">
    <property type="entry name" value="Phycobilisome"/>
    <property type="match status" value="1"/>
</dbReference>
<evidence type="ECO:0000256" key="1">
    <source>
        <dbReference type="ARBA" id="ARBA00008182"/>
    </source>
</evidence>
<dbReference type="InterPro" id="IPR009050">
    <property type="entry name" value="Globin-like_sf"/>
</dbReference>
<evidence type="ECO:0000256" key="2">
    <source>
        <dbReference type="ARBA" id="ARBA00022991"/>
    </source>
</evidence>
<evidence type="ECO:0000313" key="4">
    <source>
        <dbReference type="EMBL" id="HGG02041.1"/>
    </source>
</evidence>
<evidence type="ECO:0000256" key="3">
    <source>
        <dbReference type="ARBA" id="ARBA00023307"/>
    </source>
</evidence>